<organism evidence="14 15">
    <name type="scientific">Quercus rubra</name>
    <name type="common">Northern red oak</name>
    <name type="synonym">Quercus borealis</name>
    <dbReference type="NCBI Taxonomy" id="3512"/>
    <lineage>
        <taxon>Eukaryota</taxon>
        <taxon>Viridiplantae</taxon>
        <taxon>Streptophyta</taxon>
        <taxon>Embryophyta</taxon>
        <taxon>Tracheophyta</taxon>
        <taxon>Spermatophyta</taxon>
        <taxon>Magnoliopsida</taxon>
        <taxon>eudicotyledons</taxon>
        <taxon>Gunneridae</taxon>
        <taxon>Pentapetalae</taxon>
        <taxon>rosids</taxon>
        <taxon>fabids</taxon>
        <taxon>Fagales</taxon>
        <taxon>Fagaceae</taxon>
        <taxon>Quercus</taxon>
    </lineage>
</organism>
<dbReference type="PROSITE" id="PS50011">
    <property type="entry name" value="PROTEIN_KINASE_DOM"/>
    <property type="match status" value="1"/>
</dbReference>
<sequence length="626" mass="69847">MVLNSRALVLLHILVWSLPDTLTLSSGTPSDISCLKSIRDSLEDPLNHIATSWTFNNLTEGSICGYVGVSCWYVFDNRVRGVQLANMGLKGKFPRGLVDCSELRILDLSGNAISGSIPLDINEILPAVEVLKLSNNSLSGEIPSSMGNCSNLEVLILDNNRLTGQIPQQLNQLIRLEVFSVANNLLSGPVPDFVSFTAIKPERYVNNSGLCGGPLEYCRKKHRWRFEISFRSGFVVGFVVFAFSYTAFFTYYFNLCVGSNKRNKIMPTNTTELTATRKNIAEKVDQVTQLMKISQLGKKVTRVSFAELKEATGNFSRHNYIGLGKIGIMYKAMLPNGYPLAVKRLYESQSFEKQFKFELSTLARLRHNNIISLLGYCRERKEMLLVYQYISNGNLYGWLHAGKDKDTILDWPSRIKIAIGIARGLACLHHNCHFSVVHLSLSSNAILLDQNFEAKISNFGEAIILKPGGLMFVNSSDNDLSNKVFDGSGVRELDFYKKDVYDFGILLLELITGKAPIQINNYSNHLDGSYVDWITCLLTCPSLMCNFIDKSLIGLGFDNELFQLLRIASACINPLSCQRPTTLELYHAISILGENYGHINNDAEILRQSEIATASTSIEIVEVEST</sequence>
<dbReference type="PANTHER" id="PTHR48006:SF88">
    <property type="entry name" value="LRR RECEPTOR-LIKE KINASE FAMILY PROTEIN"/>
    <property type="match status" value="1"/>
</dbReference>
<keyword evidence="3" id="KW-0964">Secreted</keyword>
<keyword evidence="3" id="KW-0134">Cell wall</keyword>
<keyword evidence="8 11" id="KW-1133">Transmembrane helix</keyword>
<dbReference type="GO" id="GO:0005524">
    <property type="term" value="F:ATP binding"/>
    <property type="evidence" value="ECO:0007669"/>
    <property type="project" value="InterPro"/>
</dbReference>
<feature type="domain" description="Protein kinase" evidence="13">
    <location>
        <begin position="315"/>
        <end position="592"/>
    </location>
</feature>
<evidence type="ECO:0000256" key="8">
    <source>
        <dbReference type="ARBA" id="ARBA00022989"/>
    </source>
</evidence>
<evidence type="ECO:0000256" key="5">
    <source>
        <dbReference type="ARBA" id="ARBA00022692"/>
    </source>
</evidence>
<keyword evidence="15" id="KW-1185">Reference proteome</keyword>
<evidence type="ECO:0000256" key="11">
    <source>
        <dbReference type="SAM" id="Phobius"/>
    </source>
</evidence>
<dbReference type="EMBL" id="JAXUIC010000010">
    <property type="protein sequence ID" value="KAK4566119.1"/>
    <property type="molecule type" value="Genomic_DNA"/>
</dbReference>
<evidence type="ECO:0000259" key="13">
    <source>
        <dbReference type="PROSITE" id="PS50011"/>
    </source>
</evidence>
<dbReference type="Gene3D" id="1.10.510.10">
    <property type="entry name" value="Transferase(Phosphotransferase) domain 1"/>
    <property type="match status" value="1"/>
</dbReference>
<gene>
    <name evidence="14" type="ORF">RGQ29_002358</name>
</gene>
<name>A0AAN7E8U1_QUERU</name>
<proteinExistence type="inferred from homology"/>
<dbReference type="GO" id="GO:0004672">
    <property type="term" value="F:protein kinase activity"/>
    <property type="evidence" value="ECO:0007669"/>
    <property type="project" value="InterPro"/>
</dbReference>
<dbReference type="Gene3D" id="3.80.10.10">
    <property type="entry name" value="Ribonuclease Inhibitor"/>
    <property type="match status" value="1"/>
</dbReference>
<comment type="similarity">
    <text evidence="10">Belongs to the polygalacturonase-inhibiting protein family.</text>
</comment>
<evidence type="ECO:0000256" key="3">
    <source>
        <dbReference type="ARBA" id="ARBA00022512"/>
    </source>
</evidence>
<comment type="caution">
    <text evidence="14">The sequence shown here is derived from an EMBL/GenBank/DDBJ whole genome shotgun (WGS) entry which is preliminary data.</text>
</comment>
<reference evidence="14 15" key="1">
    <citation type="journal article" date="2023" name="G3 (Bethesda)">
        <title>A haplotype-resolved chromosome-scale genome for Quercus rubra L. provides insights into the genetics of adaptive traits for red oak species.</title>
        <authorList>
            <person name="Kapoor B."/>
            <person name="Jenkins J."/>
            <person name="Schmutz J."/>
            <person name="Zhebentyayeva T."/>
            <person name="Kuelheim C."/>
            <person name="Coggeshall M."/>
            <person name="Heim C."/>
            <person name="Lasky J.R."/>
            <person name="Leites L."/>
            <person name="Islam-Faridi N."/>
            <person name="Romero-Severson J."/>
            <person name="DeLeo V.L."/>
            <person name="Lucas S.M."/>
            <person name="Lazic D."/>
            <person name="Gailing O."/>
            <person name="Carlson J."/>
            <person name="Staton M."/>
        </authorList>
    </citation>
    <scope>NUCLEOTIDE SEQUENCE [LARGE SCALE GENOMIC DNA]</scope>
    <source>
        <strain evidence="14">Pseudo-F2</strain>
    </source>
</reference>
<keyword evidence="9 11" id="KW-0472">Membrane</keyword>
<dbReference type="GO" id="GO:0016020">
    <property type="term" value="C:membrane"/>
    <property type="evidence" value="ECO:0007669"/>
    <property type="project" value="UniProtKB-SubCell"/>
</dbReference>
<evidence type="ECO:0000256" key="7">
    <source>
        <dbReference type="ARBA" id="ARBA00022737"/>
    </source>
</evidence>
<accession>A0AAN7E8U1</accession>
<dbReference type="Gene3D" id="3.30.200.20">
    <property type="entry name" value="Phosphorylase Kinase, domain 1"/>
    <property type="match status" value="1"/>
</dbReference>
<dbReference type="SUPFAM" id="SSF56112">
    <property type="entry name" value="Protein kinase-like (PK-like)"/>
    <property type="match status" value="1"/>
</dbReference>
<evidence type="ECO:0000256" key="12">
    <source>
        <dbReference type="SAM" id="SignalP"/>
    </source>
</evidence>
<dbReference type="InterPro" id="IPR051824">
    <property type="entry name" value="LRR_Rcpt-Like_S/T_Kinase"/>
</dbReference>
<protein>
    <recommendedName>
        <fullName evidence="13">Protein kinase domain-containing protein</fullName>
    </recommendedName>
</protein>
<dbReference type="AlphaFoldDB" id="A0AAN7E8U1"/>
<dbReference type="InterPro" id="IPR000719">
    <property type="entry name" value="Prot_kinase_dom"/>
</dbReference>
<keyword evidence="4" id="KW-0433">Leucine-rich repeat</keyword>
<evidence type="ECO:0000256" key="6">
    <source>
        <dbReference type="ARBA" id="ARBA00022729"/>
    </source>
</evidence>
<keyword evidence="6 12" id="KW-0732">Signal</keyword>
<evidence type="ECO:0000256" key="9">
    <source>
        <dbReference type="ARBA" id="ARBA00023136"/>
    </source>
</evidence>
<dbReference type="FunFam" id="3.80.10.10:FF:000400">
    <property type="entry name" value="Nuclear pore complex protein NUP107"/>
    <property type="match status" value="1"/>
</dbReference>
<dbReference type="Proteomes" id="UP001324115">
    <property type="component" value="Unassembled WGS sequence"/>
</dbReference>
<evidence type="ECO:0000313" key="14">
    <source>
        <dbReference type="EMBL" id="KAK4566119.1"/>
    </source>
</evidence>
<dbReference type="InterPro" id="IPR001245">
    <property type="entry name" value="Ser-Thr/Tyr_kinase_cat_dom"/>
</dbReference>
<dbReference type="InterPro" id="IPR011009">
    <property type="entry name" value="Kinase-like_dom_sf"/>
</dbReference>
<dbReference type="InterPro" id="IPR032675">
    <property type="entry name" value="LRR_dom_sf"/>
</dbReference>
<feature type="chain" id="PRO_5042819722" description="Protein kinase domain-containing protein" evidence="12">
    <location>
        <begin position="24"/>
        <end position="626"/>
    </location>
</feature>
<evidence type="ECO:0000256" key="10">
    <source>
        <dbReference type="ARBA" id="ARBA00038043"/>
    </source>
</evidence>
<evidence type="ECO:0000256" key="2">
    <source>
        <dbReference type="ARBA" id="ARBA00004479"/>
    </source>
</evidence>
<dbReference type="SUPFAM" id="SSF52058">
    <property type="entry name" value="L domain-like"/>
    <property type="match status" value="1"/>
</dbReference>
<evidence type="ECO:0000256" key="1">
    <source>
        <dbReference type="ARBA" id="ARBA00004191"/>
    </source>
</evidence>
<dbReference type="Pfam" id="PF00560">
    <property type="entry name" value="LRR_1"/>
    <property type="match status" value="3"/>
</dbReference>
<keyword evidence="5 11" id="KW-0812">Transmembrane</keyword>
<dbReference type="PANTHER" id="PTHR48006">
    <property type="entry name" value="LEUCINE-RICH REPEAT-CONTAINING PROTEIN DDB_G0281931-RELATED"/>
    <property type="match status" value="1"/>
</dbReference>
<comment type="subcellular location">
    <subcellularLocation>
        <location evidence="2">Membrane</location>
        <topology evidence="2">Single-pass type I membrane protein</topology>
    </subcellularLocation>
    <subcellularLocation>
        <location evidence="1">Secreted</location>
        <location evidence="1">Cell wall</location>
    </subcellularLocation>
</comment>
<feature type="signal peptide" evidence="12">
    <location>
        <begin position="1"/>
        <end position="23"/>
    </location>
</feature>
<evidence type="ECO:0000256" key="4">
    <source>
        <dbReference type="ARBA" id="ARBA00022614"/>
    </source>
</evidence>
<evidence type="ECO:0000313" key="15">
    <source>
        <dbReference type="Proteomes" id="UP001324115"/>
    </source>
</evidence>
<keyword evidence="7" id="KW-0677">Repeat</keyword>
<dbReference type="Pfam" id="PF07714">
    <property type="entry name" value="PK_Tyr_Ser-Thr"/>
    <property type="match status" value="1"/>
</dbReference>
<dbReference type="InterPro" id="IPR001611">
    <property type="entry name" value="Leu-rich_rpt"/>
</dbReference>
<feature type="transmembrane region" description="Helical" evidence="11">
    <location>
        <begin position="234"/>
        <end position="257"/>
    </location>
</feature>